<keyword evidence="7" id="KW-1185">Reference proteome</keyword>
<evidence type="ECO:0000313" key="6">
    <source>
        <dbReference type="EMBL" id="EMY80034.1"/>
    </source>
</evidence>
<dbReference type="InterPro" id="IPR003594">
    <property type="entry name" value="HATPase_dom"/>
</dbReference>
<dbReference type="PRINTS" id="PR00344">
    <property type="entry name" value="BCTRLSENSOR"/>
</dbReference>
<dbReference type="PANTHER" id="PTHR43065:SF42">
    <property type="entry name" value="TWO-COMPONENT SENSOR PPRA"/>
    <property type="match status" value="1"/>
</dbReference>
<dbReference type="PANTHER" id="PTHR43065">
    <property type="entry name" value="SENSOR HISTIDINE KINASE"/>
    <property type="match status" value="1"/>
</dbReference>
<dbReference type="PATRIC" id="fig|1189619.4.peg.2904"/>
<dbReference type="RefSeq" id="WP_003444346.1">
    <property type="nucleotide sequence ID" value="NZ_APLF01000021.1"/>
</dbReference>
<organism evidence="6 7">
    <name type="scientific">Psychroflexus gondwanensis ACAM 44</name>
    <dbReference type="NCBI Taxonomy" id="1189619"/>
    <lineage>
        <taxon>Bacteria</taxon>
        <taxon>Pseudomonadati</taxon>
        <taxon>Bacteroidota</taxon>
        <taxon>Flavobacteriia</taxon>
        <taxon>Flavobacteriales</taxon>
        <taxon>Flavobacteriaceae</taxon>
        <taxon>Psychroflexus</taxon>
    </lineage>
</organism>
<dbReference type="InterPro" id="IPR005467">
    <property type="entry name" value="His_kinase_dom"/>
</dbReference>
<dbReference type="InterPro" id="IPR036097">
    <property type="entry name" value="HisK_dim/P_sf"/>
</dbReference>
<dbReference type="eggNOG" id="COG4191">
    <property type="taxonomic scope" value="Bacteria"/>
</dbReference>
<dbReference type="InterPro" id="IPR036890">
    <property type="entry name" value="HATPase_C_sf"/>
</dbReference>
<keyword evidence="6" id="KW-0808">Transferase</keyword>
<feature type="coiled-coil region" evidence="4">
    <location>
        <begin position="532"/>
        <end position="576"/>
    </location>
</feature>
<dbReference type="Proteomes" id="UP000012317">
    <property type="component" value="Unassembled WGS sequence"/>
</dbReference>
<dbReference type="Gene3D" id="3.30.565.10">
    <property type="entry name" value="Histidine kinase-like ATPase, C-terminal domain"/>
    <property type="match status" value="1"/>
</dbReference>
<comment type="catalytic activity">
    <reaction evidence="1">
        <text>ATP + protein L-histidine = ADP + protein N-phospho-L-histidine.</text>
        <dbReference type="EC" id="2.7.13.3"/>
    </reaction>
</comment>
<keyword evidence="3" id="KW-0597">Phosphoprotein</keyword>
<keyword evidence="4" id="KW-0175">Coiled coil</keyword>
<dbReference type="GO" id="GO:0000155">
    <property type="term" value="F:phosphorelay sensor kinase activity"/>
    <property type="evidence" value="ECO:0007669"/>
    <property type="project" value="InterPro"/>
</dbReference>
<dbReference type="SUPFAM" id="SSF47384">
    <property type="entry name" value="Homodimeric domain of signal transducing histidine kinase"/>
    <property type="match status" value="1"/>
</dbReference>
<dbReference type="Gene3D" id="1.10.287.130">
    <property type="match status" value="1"/>
</dbReference>
<dbReference type="Pfam" id="PF13474">
    <property type="entry name" value="SnoaL_3"/>
    <property type="match status" value="1"/>
</dbReference>
<evidence type="ECO:0000259" key="5">
    <source>
        <dbReference type="PROSITE" id="PS50109"/>
    </source>
</evidence>
<dbReference type="SUPFAM" id="SSF55874">
    <property type="entry name" value="ATPase domain of HSP90 chaperone/DNA topoisomerase II/histidine kinase"/>
    <property type="match status" value="1"/>
</dbReference>
<sequence length="834" mass="94584">MTIKKDVLLAKVYKNWMDLMLNDFPLERIKEIVKDDVMGYGTTLDEKILSIGGLKQLVNKQREQGVGLDLKWDLEPVLRKRINENTAIYVDEALITMHMEGVKNKLSVRLSTVFGFSADLWKVTHWHGSVAVPIEGDTWHKDELKLKNEALEKLVEEKTADLMVKNRELEIEIALERVRARTISMQHSDELSEISSLLDRQIRELGIKTRGCAFNIYDEKESTEWFSSEEGTLPSYKTPRENVFLRYYDAGQRGESLYIEEFAGEACAAHYDYLMSLPVTGEGLKQFKDNGGSFPARQIDHAAFFKYGYLLFITLEPVPEAHTIFKRFALVFEQTYTRFLDLKKAEAQTREAQIEAALEKIRSSSLAMHKTDDLGDVVSVLFEQLQRLDVDMDFGSVSIFVFQEDSRDLTQWIQLPEEVVPISVPYFEHPILSDFFDAKEQNKDYFEKVYTVEEKNSWAEMGFEFTDYKNLPAAFKTAVMEAPGYAMSIALKKNSGICIPSFVGKLPPKENIDIMKRVSMVFEQAYIRFLDLKKAELQAQQATENLKIIKGARAKAEKALKELKAAQSQLIQSEKMASLGELTAGIAHEIQNPLNFVNNFSEVSNELIDEMNEELDKGDIEEAKAISKDIKQNLEKINHHGKRADGIVKGMLQHSRKSTAIKEPTDINKLADEYLRLAYHGLRAKDKSFNATLETDFDENLGLVNVIPQDLGRVILNLITNAFYAVNEKRTAEVHAERSRGAKAEKEYIPTVSIITKKEGDTLQIIVKDNGNGMPKEIVEKIFQPFFTTKPTGEGTGLGLSMSYDIIKAHAGELKVETDAGKGSTFKILLPIKD</sequence>
<dbReference type="SMART" id="SM00387">
    <property type="entry name" value="HATPase_c"/>
    <property type="match status" value="1"/>
</dbReference>
<feature type="coiled-coil region" evidence="4">
    <location>
        <begin position="141"/>
        <end position="168"/>
    </location>
</feature>
<evidence type="ECO:0000256" key="2">
    <source>
        <dbReference type="ARBA" id="ARBA00012438"/>
    </source>
</evidence>
<gene>
    <name evidence="6" type="ORF">pgond44_14058</name>
</gene>
<evidence type="ECO:0000313" key="7">
    <source>
        <dbReference type="Proteomes" id="UP000012317"/>
    </source>
</evidence>
<dbReference type="EMBL" id="APLF01000021">
    <property type="protein sequence ID" value="EMY80034.1"/>
    <property type="molecule type" value="Genomic_DNA"/>
</dbReference>
<protein>
    <recommendedName>
        <fullName evidence="2">histidine kinase</fullName>
        <ecNumber evidence="2">2.7.13.3</ecNumber>
    </recommendedName>
</protein>
<dbReference type="InterPro" id="IPR004358">
    <property type="entry name" value="Sig_transdc_His_kin-like_C"/>
</dbReference>
<dbReference type="InterPro" id="IPR037401">
    <property type="entry name" value="SnoaL-like"/>
</dbReference>
<proteinExistence type="predicted"/>
<comment type="caution">
    <text evidence="6">The sequence shown here is derived from an EMBL/GenBank/DDBJ whole genome shotgun (WGS) entry which is preliminary data.</text>
</comment>
<keyword evidence="6" id="KW-0418">Kinase</keyword>
<evidence type="ECO:0000256" key="4">
    <source>
        <dbReference type="SAM" id="Coils"/>
    </source>
</evidence>
<dbReference type="EC" id="2.7.13.3" evidence="2"/>
<evidence type="ECO:0000256" key="3">
    <source>
        <dbReference type="ARBA" id="ARBA00022553"/>
    </source>
</evidence>
<feature type="domain" description="Histidine kinase" evidence="5">
    <location>
        <begin position="585"/>
        <end position="834"/>
    </location>
</feature>
<dbReference type="InterPro" id="IPR003661">
    <property type="entry name" value="HisK_dim/P_dom"/>
</dbReference>
<evidence type="ECO:0000256" key="1">
    <source>
        <dbReference type="ARBA" id="ARBA00000085"/>
    </source>
</evidence>
<reference evidence="6 7" key="1">
    <citation type="journal article" date="2014" name="Genome Biol. Evol.">
        <title>Extensive gene acquisition in the extremely psychrophilic bacterial species Psychroflexus torquis and the link to sea-ice ecosystem specialism.</title>
        <authorList>
            <person name="Feng S."/>
            <person name="Powell S.M."/>
            <person name="Wilson R."/>
            <person name="Bowman J.P."/>
        </authorList>
    </citation>
    <scope>NUCLEOTIDE SEQUENCE [LARGE SCALE GENOMIC DNA]</scope>
    <source>
        <strain evidence="6 7">ACAM 44</strain>
    </source>
</reference>
<dbReference type="CDD" id="cd00082">
    <property type="entry name" value="HisKA"/>
    <property type="match status" value="1"/>
</dbReference>
<dbReference type="SMART" id="SM00388">
    <property type="entry name" value="HisKA"/>
    <property type="match status" value="1"/>
</dbReference>
<dbReference type="PROSITE" id="PS50109">
    <property type="entry name" value="HIS_KIN"/>
    <property type="match status" value="1"/>
</dbReference>
<dbReference type="Pfam" id="PF02518">
    <property type="entry name" value="HATPase_c"/>
    <property type="match status" value="1"/>
</dbReference>
<name>N1WSE6_9FLAO</name>
<dbReference type="STRING" id="1189619.pgond44_14058"/>
<accession>N1WSE6</accession>
<dbReference type="AlphaFoldDB" id="N1WSE6"/>